<dbReference type="RefSeq" id="XP_060291672.1">
    <property type="nucleotide sequence ID" value="XM_060435154.1"/>
</dbReference>
<organism evidence="3 4">
    <name type="scientific">Lasiosphaeria miniovina</name>
    <dbReference type="NCBI Taxonomy" id="1954250"/>
    <lineage>
        <taxon>Eukaryota</taxon>
        <taxon>Fungi</taxon>
        <taxon>Dikarya</taxon>
        <taxon>Ascomycota</taxon>
        <taxon>Pezizomycotina</taxon>
        <taxon>Sordariomycetes</taxon>
        <taxon>Sordariomycetidae</taxon>
        <taxon>Sordariales</taxon>
        <taxon>Lasiosphaeriaceae</taxon>
        <taxon>Lasiosphaeria</taxon>
    </lineage>
</organism>
<sequence length="679" mass="76888">MSYNRSIDAYGRRPSGDDRRPPDYRNRSDRPDRLDRRRESYRVDDRPSAWEPDGSPRESGDPTSLPPPHLPPKLPATYVAKIDTSASRLRPDHGAKSSSPMTQSPVQAEGGSPVRTITDIFKELTTLVVEEVRLSSDREKLDSILAQRRIEHQRTMSKHTEFPSIPELQSRFRLRDKQQRDEVDVDLRKTWEQKERLLEKLSSRVLHALREGHVGETKATPKDPQIESRNNEFARELESLKTTLNDREEKANKAKEELQAQIQSLKQQHQQELENFKSEITQSFQSEMQKIRSDAQAQTETIKLLLSEQLKFDKHLQETKIPDTAPIVAEISALRQKYESSNNSLSRRVGELDGRLSQRQQEDQNLQNAVSSFQRQLEEQNQILSNQQNKLDNVDFAVLDTVAETFSFQWPELQGHVGQLQADIGNITKAIRTFSLKPDLPPALAPAPAPALGLSDQAQFMNKVKTFQDEMMARIGGMIDDQRNVTEGYDLRIKVLEKAMAPVLTAPEIDSLKAEANRLAKEIKVIFDRLEEANRAVKRVTEDSTETTKFLTHQITVLDSQYSNLSTKALAEHIIRQLEHVYSTPSQMMADIGSLSKQVQEIDVGGIKAKLLKIEKDQEKLATDLTGLAGSVKTKSDSQQNGGSKEWGRQVEDLARQGHKRRRVDSSANGAVIYASDDG</sequence>
<reference evidence="3" key="1">
    <citation type="submission" date="2023-06" db="EMBL/GenBank/DDBJ databases">
        <title>Genome-scale phylogeny and comparative genomics of the fungal order Sordariales.</title>
        <authorList>
            <consortium name="Lawrence Berkeley National Laboratory"/>
            <person name="Hensen N."/>
            <person name="Bonometti L."/>
            <person name="Westerberg I."/>
            <person name="Brannstrom I.O."/>
            <person name="Guillou S."/>
            <person name="Cros-Aarteil S."/>
            <person name="Calhoun S."/>
            <person name="Haridas S."/>
            <person name="Kuo A."/>
            <person name="Mondo S."/>
            <person name="Pangilinan J."/>
            <person name="Riley R."/>
            <person name="LaButti K."/>
            <person name="Andreopoulos B."/>
            <person name="Lipzen A."/>
            <person name="Chen C."/>
            <person name="Yanf M."/>
            <person name="Daum C."/>
            <person name="Ng V."/>
            <person name="Clum A."/>
            <person name="Steindorff A."/>
            <person name="Ohm R."/>
            <person name="Martin F."/>
            <person name="Silar P."/>
            <person name="Natvig D."/>
            <person name="Lalanne C."/>
            <person name="Gautier V."/>
            <person name="Ament-velasquez S.L."/>
            <person name="Kruys A."/>
            <person name="Hutchinson M.I."/>
            <person name="Powell A.J."/>
            <person name="Barry K."/>
            <person name="Miller A.N."/>
            <person name="Grigoriev I.V."/>
            <person name="Debuchy R."/>
            <person name="Gladieux P."/>
            <person name="Thoren M.H."/>
            <person name="Johannesson H."/>
        </authorList>
    </citation>
    <scope>NUCLEOTIDE SEQUENCE</scope>
    <source>
        <strain evidence="3">SMH2392-1A</strain>
    </source>
</reference>
<feature type="region of interest" description="Disordered" evidence="2">
    <location>
        <begin position="340"/>
        <end position="371"/>
    </location>
</feature>
<feature type="coiled-coil region" evidence="1">
    <location>
        <begin position="509"/>
        <end position="536"/>
    </location>
</feature>
<dbReference type="Proteomes" id="UP001172101">
    <property type="component" value="Unassembled WGS sequence"/>
</dbReference>
<evidence type="ECO:0000313" key="4">
    <source>
        <dbReference type="Proteomes" id="UP001172101"/>
    </source>
</evidence>
<gene>
    <name evidence="3" type="ORF">B0T26DRAFT_461556</name>
</gene>
<comment type="caution">
    <text evidence="3">The sequence shown here is derived from an EMBL/GenBank/DDBJ whole genome shotgun (WGS) entry which is preliminary data.</text>
</comment>
<dbReference type="AlphaFoldDB" id="A0AA40DNQ3"/>
<dbReference type="GeneID" id="85318424"/>
<feature type="coiled-coil region" evidence="1">
    <location>
        <begin position="230"/>
        <end position="279"/>
    </location>
</feature>
<feature type="compositionally biased region" description="Polar residues" evidence="2">
    <location>
        <begin position="96"/>
        <end position="106"/>
    </location>
</feature>
<keyword evidence="1" id="KW-0175">Coiled coil</keyword>
<feature type="compositionally biased region" description="Basic and acidic residues" evidence="2">
    <location>
        <begin position="348"/>
        <end position="362"/>
    </location>
</feature>
<feature type="region of interest" description="Disordered" evidence="2">
    <location>
        <begin position="1"/>
        <end position="113"/>
    </location>
</feature>
<feature type="region of interest" description="Disordered" evidence="2">
    <location>
        <begin position="655"/>
        <end position="679"/>
    </location>
</feature>
<feature type="compositionally biased region" description="Basic and acidic residues" evidence="2">
    <location>
        <begin position="10"/>
        <end position="60"/>
    </location>
</feature>
<dbReference type="EMBL" id="JAUIRO010000007">
    <property type="protein sequence ID" value="KAK0706578.1"/>
    <property type="molecule type" value="Genomic_DNA"/>
</dbReference>
<name>A0AA40DNQ3_9PEZI</name>
<evidence type="ECO:0000256" key="1">
    <source>
        <dbReference type="SAM" id="Coils"/>
    </source>
</evidence>
<accession>A0AA40DNQ3</accession>
<keyword evidence="4" id="KW-1185">Reference proteome</keyword>
<evidence type="ECO:0000313" key="3">
    <source>
        <dbReference type="EMBL" id="KAK0706578.1"/>
    </source>
</evidence>
<evidence type="ECO:0000256" key="2">
    <source>
        <dbReference type="SAM" id="MobiDB-lite"/>
    </source>
</evidence>
<protein>
    <submittedName>
        <fullName evidence="3">Uncharacterized protein</fullName>
    </submittedName>
</protein>
<feature type="compositionally biased region" description="Pro residues" evidence="2">
    <location>
        <begin position="64"/>
        <end position="74"/>
    </location>
</feature>
<proteinExistence type="predicted"/>